<accession>A0A919YB85</accession>
<protein>
    <recommendedName>
        <fullName evidence="3">DUF1963 domain-containing protein</fullName>
    </recommendedName>
</protein>
<name>A0A919YB85_9BACL</name>
<dbReference type="Pfam" id="PF09234">
    <property type="entry name" value="DUF1963"/>
    <property type="match status" value="1"/>
</dbReference>
<proteinExistence type="predicted"/>
<dbReference type="InterPro" id="IPR035948">
    <property type="entry name" value="YwqG-like_sf"/>
</dbReference>
<evidence type="ECO:0000313" key="1">
    <source>
        <dbReference type="EMBL" id="GIO48411.1"/>
    </source>
</evidence>
<dbReference type="AlphaFoldDB" id="A0A919YB85"/>
<evidence type="ECO:0008006" key="3">
    <source>
        <dbReference type="Google" id="ProtNLM"/>
    </source>
</evidence>
<dbReference type="EMBL" id="BORT01000013">
    <property type="protein sequence ID" value="GIO48411.1"/>
    <property type="molecule type" value="Genomic_DNA"/>
</dbReference>
<dbReference type="SUPFAM" id="SSF103032">
    <property type="entry name" value="Hypothetical protein YwqG"/>
    <property type="match status" value="1"/>
</dbReference>
<reference evidence="1 2" key="1">
    <citation type="submission" date="2021-03" db="EMBL/GenBank/DDBJ databases">
        <title>Antimicrobial resistance genes in bacteria isolated from Japanese honey, and their potential for conferring macrolide and lincosamide resistance in the American foulbrood pathogen Paenibacillus larvae.</title>
        <authorList>
            <person name="Okamoto M."/>
            <person name="Kumagai M."/>
            <person name="Kanamori H."/>
            <person name="Takamatsu D."/>
        </authorList>
    </citation>
    <scope>NUCLEOTIDE SEQUENCE [LARGE SCALE GENOMIC DNA]</scope>
    <source>
        <strain evidence="1 2">J34TS1</strain>
    </source>
</reference>
<dbReference type="Gene3D" id="2.30.320.10">
    <property type="entry name" value="YwqG-like"/>
    <property type="match status" value="1"/>
</dbReference>
<evidence type="ECO:0000313" key="2">
    <source>
        <dbReference type="Proteomes" id="UP000682811"/>
    </source>
</evidence>
<comment type="caution">
    <text evidence="1">The sequence shown here is derived from an EMBL/GenBank/DDBJ whole genome shotgun (WGS) entry which is preliminary data.</text>
</comment>
<dbReference type="Proteomes" id="UP000682811">
    <property type="component" value="Unassembled WGS sequence"/>
</dbReference>
<dbReference type="PANTHER" id="PTHR36436">
    <property type="entry name" value="SLL5081 PROTEIN"/>
    <property type="match status" value="1"/>
</dbReference>
<organism evidence="1 2">
    <name type="scientific">Paenibacillus azoreducens</name>
    <dbReference type="NCBI Taxonomy" id="116718"/>
    <lineage>
        <taxon>Bacteria</taxon>
        <taxon>Bacillati</taxon>
        <taxon>Bacillota</taxon>
        <taxon>Bacilli</taxon>
        <taxon>Bacillales</taxon>
        <taxon>Paenibacillaceae</taxon>
        <taxon>Paenibacillus</taxon>
    </lineage>
</organism>
<dbReference type="InterPro" id="IPR015315">
    <property type="entry name" value="DUF1963"/>
</dbReference>
<dbReference type="RefSeq" id="WP_212979070.1">
    <property type="nucleotide sequence ID" value="NZ_AP025343.1"/>
</dbReference>
<gene>
    <name evidence="1" type="ORF">J34TS1_31760</name>
</gene>
<sequence length="295" mass="33778">MNLNEGNRKKLEKLISEHQCDHISEYLLENTRQGIRYSKSEVENYEAAGHSRIGGDPDLPSHTEWPATTDGIPMTFVAQLNLNDLAGQADTPLLPKSGMLYFFVGVDEPAYNIEHHVIHVQANELASVKRRMAPETTALEEQFNGYRIEARTSLEPPNYAYADYDVIESDTFDYDDYEDLTFAISEHQNEDIATMFGYPTDQHGDCEHEAALMILTGQDYDYHPEQALRQITDHFAGNRDKAEEEIQDTLMLLEIESDNDVGFCWWDAGVLHFFIRKEDLLAGRFDRTYCSLYSS</sequence>
<dbReference type="PANTHER" id="PTHR36436:SF6">
    <property type="entry name" value="SLL5081 PROTEIN"/>
    <property type="match status" value="1"/>
</dbReference>
<keyword evidence="2" id="KW-1185">Reference proteome</keyword>